<gene>
    <name evidence="2" type="primary">LOC142180160</name>
</gene>
<proteinExistence type="predicted"/>
<accession>A0AC58UCK5</accession>
<organism evidence="1 2">
    <name type="scientific">Nicotiana tabacum</name>
    <name type="common">Common tobacco</name>
    <dbReference type="NCBI Taxonomy" id="4097"/>
    <lineage>
        <taxon>Eukaryota</taxon>
        <taxon>Viridiplantae</taxon>
        <taxon>Streptophyta</taxon>
        <taxon>Embryophyta</taxon>
        <taxon>Tracheophyta</taxon>
        <taxon>Spermatophyta</taxon>
        <taxon>Magnoliopsida</taxon>
        <taxon>eudicotyledons</taxon>
        <taxon>Gunneridae</taxon>
        <taxon>Pentapetalae</taxon>
        <taxon>asterids</taxon>
        <taxon>lamiids</taxon>
        <taxon>Solanales</taxon>
        <taxon>Solanaceae</taxon>
        <taxon>Nicotianoideae</taxon>
        <taxon>Nicotianeae</taxon>
        <taxon>Nicotiana</taxon>
    </lineage>
</organism>
<protein>
    <submittedName>
        <fullName evidence="2">Uncharacterized protein LOC142180160</fullName>
    </submittedName>
</protein>
<evidence type="ECO:0000313" key="1">
    <source>
        <dbReference type="Proteomes" id="UP000790787"/>
    </source>
</evidence>
<sequence length="272" mass="30637">MTIDAETTSSSVSSEGFATFSLDPSHPFYVHPSDSPDTHLVSPPFDGTDFVAWRKSMLVSLSAKNKLGLINGRHDKPSVDSLYYPFWKICNNMVIAWITNSFSREISTSVLGYDTDRKIWLDINERFGQSYGSKFIQIQRKIDTISQGTSDIASYFTRLRNLWDEMSTAYVCPVCSCGALPKFIEELKLFCFLAGLNEFYSIVKSNILLMTPLPTVSRAYSMLQHDEKQRESSHTPGSPTSQFLSLHLLHLLVIRKLLIKGISLSQESLGKV</sequence>
<dbReference type="Proteomes" id="UP000790787">
    <property type="component" value="Chromosome 4"/>
</dbReference>
<reference evidence="1" key="1">
    <citation type="journal article" date="2014" name="Nat. Commun.">
        <title>The tobacco genome sequence and its comparison with those of tomato and potato.</title>
        <authorList>
            <person name="Sierro N."/>
            <person name="Battey J.N."/>
            <person name="Ouadi S."/>
            <person name="Bakaher N."/>
            <person name="Bovet L."/>
            <person name="Willig A."/>
            <person name="Goepfert S."/>
            <person name="Peitsch M.C."/>
            <person name="Ivanov N.V."/>
        </authorList>
    </citation>
    <scope>NUCLEOTIDE SEQUENCE [LARGE SCALE GENOMIC DNA]</scope>
</reference>
<keyword evidence="1" id="KW-1185">Reference proteome</keyword>
<reference evidence="2" key="2">
    <citation type="submission" date="2025-08" db="UniProtKB">
        <authorList>
            <consortium name="RefSeq"/>
        </authorList>
    </citation>
    <scope>IDENTIFICATION</scope>
    <source>
        <tissue evidence="2">Leaf</tissue>
    </source>
</reference>
<evidence type="ECO:0000313" key="2">
    <source>
        <dbReference type="RefSeq" id="XP_075107201.1"/>
    </source>
</evidence>
<dbReference type="RefSeq" id="XP_075107201.1">
    <property type="nucleotide sequence ID" value="XM_075251100.1"/>
</dbReference>
<name>A0AC58UCK5_TOBAC</name>